<dbReference type="Gene3D" id="2.130.10.10">
    <property type="entry name" value="YVTN repeat-like/Quinoprotein amine dehydrogenase"/>
    <property type="match status" value="1"/>
</dbReference>
<dbReference type="PROSITE" id="PS50082">
    <property type="entry name" value="WD_REPEATS_2"/>
    <property type="match status" value="1"/>
</dbReference>
<name>A0AA88HMI9_ARTSF</name>
<evidence type="ECO:0000313" key="5">
    <source>
        <dbReference type="Proteomes" id="UP001187531"/>
    </source>
</evidence>
<dbReference type="InterPro" id="IPR015943">
    <property type="entry name" value="WD40/YVTN_repeat-like_dom_sf"/>
</dbReference>
<dbReference type="InterPro" id="IPR001680">
    <property type="entry name" value="WD40_rpt"/>
</dbReference>
<feature type="repeat" description="WD" evidence="3">
    <location>
        <begin position="45"/>
        <end position="80"/>
    </location>
</feature>
<dbReference type="AlphaFoldDB" id="A0AA88HMI9"/>
<keyword evidence="5" id="KW-1185">Reference proteome</keyword>
<dbReference type="PROSITE" id="PS00678">
    <property type="entry name" value="WD_REPEATS_1"/>
    <property type="match status" value="1"/>
</dbReference>
<feature type="non-terminal residue" evidence="4">
    <location>
        <position position="80"/>
    </location>
</feature>
<accession>A0AA88HMI9</accession>
<dbReference type="SMART" id="SM00320">
    <property type="entry name" value="WD40"/>
    <property type="match status" value="1"/>
</dbReference>
<evidence type="ECO:0000256" key="1">
    <source>
        <dbReference type="ARBA" id="ARBA00022574"/>
    </source>
</evidence>
<proteinExistence type="predicted"/>
<feature type="non-terminal residue" evidence="4">
    <location>
        <position position="1"/>
    </location>
</feature>
<keyword evidence="1 3" id="KW-0853">WD repeat</keyword>
<dbReference type="InterPro" id="IPR019775">
    <property type="entry name" value="WD40_repeat_CS"/>
</dbReference>
<evidence type="ECO:0000256" key="2">
    <source>
        <dbReference type="ARBA" id="ARBA00022737"/>
    </source>
</evidence>
<reference evidence="4" key="1">
    <citation type="submission" date="2023-07" db="EMBL/GenBank/DDBJ databases">
        <title>Chromosome-level genome assembly of Artemia franciscana.</title>
        <authorList>
            <person name="Jo E."/>
        </authorList>
    </citation>
    <scope>NUCLEOTIDE SEQUENCE</scope>
    <source>
        <tissue evidence="4">Whole body</tissue>
    </source>
</reference>
<dbReference type="InterPro" id="IPR036322">
    <property type="entry name" value="WD40_repeat_dom_sf"/>
</dbReference>
<gene>
    <name evidence="4" type="ORF">QYM36_015355</name>
</gene>
<dbReference type="Proteomes" id="UP001187531">
    <property type="component" value="Unassembled WGS sequence"/>
</dbReference>
<keyword evidence="2" id="KW-0677">Repeat</keyword>
<sequence length="80" mass="8744">VVVCANSINSGMIWVGYASGIVEVHHYNVDAQKGDFSVKKSSVIVGNHRSPVVSISLCKEFRVAVTGSVDRTILIWDLQR</sequence>
<organism evidence="4 5">
    <name type="scientific">Artemia franciscana</name>
    <name type="common">Brine shrimp</name>
    <name type="synonym">Artemia sanfranciscana</name>
    <dbReference type="NCBI Taxonomy" id="6661"/>
    <lineage>
        <taxon>Eukaryota</taxon>
        <taxon>Metazoa</taxon>
        <taxon>Ecdysozoa</taxon>
        <taxon>Arthropoda</taxon>
        <taxon>Crustacea</taxon>
        <taxon>Branchiopoda</taxon>
        <taxon>Anostraca</taxon>
        <taxon>Artemiidae</taxon>
        <taxon>Artemia</taxon>
    </lineage>
</organism>
<dbReference type="SUPFAM" id="SSF50978">
    <property type="entry name" value="WD40 repeat-like"/>
    <property type="match status" value="1"/>
</dbReference>
<dbReference type="PROSITE" id="PS50294">
    <property type="entry name" value="WD_REPEATS_REGION"/>
    <property type="match status" value="1"/>
</dbReference>
<comment type="caution">
    <text evidence="4">The sequence shown here is derived from an EMBL/GenBank/DDBJ whole genome shotgun (WGS) entry which is preliminary data.</text>
</comment>
<protein>
    <submittedName>
        <fullName evidence="4">Uncharacterized protein</fullName>
    </submittedName>
</protein>
<dbReference type="EMBL" id="JAVRJZ010000019">
    <property type="protein sequence ID" value="KAK2707617.1"/>
    <property type="molecule type" value="Genomic_DNA"/>
</dbReference>
<evidence type="ECO:0000256" key="3">
    <source>
        <dbReference type="PROSITE-ProRule" id="PRU00221"/>
    </source>
</evidence>
<evidence type="ECO:0000313" key="4">
    <source>
        <dbReference type="EMBL" id="KAK2707617.1"/>
    </source>
</evidence>